<protein>
    <submittedName>
        <fullName evidence="3">VCBS repeat-containing protein</fullName>
    </submittedName>
</protein>
<keyword evidence="4" id="KW-1185">Reference proteome</keyword>
<dbReference type="PANTHER" id="PTHR44103">
    <property type="entry name" value="PROPROTEIN CONVERTASE P"/>
    <property type="match status" value="1"/>
</dbReference>
<dbReference type="Gene3D" id="2.130.10.130">
    <property type="entry name" value="Integrin alpha, N-terminal"/>
    <property type="match status" value="2"/>
</dbReference>
<proteinExistence type="predicted"/>
<evidence type="ECO:0000313" key="4">
    <source>
        <dbReference type="Proteomes" id="UP000289455"/>
    </source>
</evidence>
<comment type="caution">
    <text evidence="3">The sequence shown here is derived from an EMBL/GenBank/DDBJ whole genome shotgun (WGS) entry which is preliminary data.</text>
</comment>
<dbReference type="EMBL" id="SDHY01000006">
    <property type="protein sequence ID" value="RXK47617.1"/>
    <property type="molecule type" value="Genomic_DNA"/>
</dbReference>
<evidence type="ECO:0000256" key="1">
    <source>
        <dbReference type="ARBA" id="ARBA00022729"/>
    </source>
</evidence>
<name>A0A4Q1BY54_9BACT</name>
<feature type="signal peptide" evidence="2">
    <location>
        <begin position="1"/>
        <end position="42"/>
    </location>
</feature>
<gene>
    <name evidence="3" type="ORF">ESB04_10280</name>
</gene>
<dbReference type="InterPro" id="IPR013517">
    <property type="entry name" value="FG-GAP"/>
</dbReference>
<dbReference type="AlphaFoldDB" id="A0A4Q1BY54"/>
<dbReference type="OrthoDB" id="9816120at2"/>
<dbReference type="SUPFAM" id="SSF69318">
    <property type="entry name" value="Integrin alpha N-terminal domain"/>
    <property type="match status" value="1"/>
</dbReference>
<dbReference type="Pfam" id="PF13517">
    <property type="entry name" value="FG-GAP_3"/>
    <property type="match status" value="2"/>
</dbReference>
<dbReference type="InterPro" id="IPR028994">
    <property type="entry name" value="Integrin_alpha_N"/>
</dbReference>
<dbReference type="Proteomes" id="UP000289455">
    <property type="component" value="Unassembled WGS sequence"/>
</dbReference>
<keyword evidence="1 2" id="KW-0732">Signal</keyword>
<reference evidence="3 4" key="1">
    <citation type="submission" date="2019-01" db="EMBL/GenBank/DDBJ databases">
        <title>Cytophagaceae bacterium strain CAR-16.</title>
        <authorList>
            <person name="Chen W.-M."/>
        </authorList>
    </citation>
    <scope>NUCLEOTIDE SEQUENCE [LARGE SCALE GENOMIC DNA]</scope>
    <source>
        <strain evidence="3 4">CAR-16</strain>
    </source>
</reference>
<evidence type="ECO:0000313" key="3">
    <source>
        <dbReference type="EMBL" id="RXK47617.1"/>
    </source>
</evidence>
<accession>A0A4Q1BY54</accession>
<dbReference type="PANTHER" id="PTHR44103:SF1">
    <property type="entry name" value="PROPROTEIN CONVERTASE P"/>
    <property type="match status" value="1"/>
</dbReference>
<evidence type="ECO:0000256" key="2">
    <source>
        <dbReference type="SAM" id="SignalP"/>
    </source>
</evidence>
<sequence>MFINSCPRLAGQLFFSPLLMKNLSILPKALVISCLFFGQANASVHVPEFTKVVLSSTFLSEGVCVGDVNHDGKKDVLAGAYWFEAPKWTKHVISDDDIRYDKSLKAFPKDHVFKVDEGYSNSFLNFAQDVNHDGWVDLIKVGLPGEAVYWFENPKNKPLLWKRHFLYASIGNESPLFEDVNGDGLKDIIGNDSKSKQMIWLEAPKAKQDSTWKVHLISSNPSLGTHKYTHGLGHGDMNGDGRKDIIFKEGWWECPADVMANEWTFHPLPLKFDSAHIMVLDLDGDGLVDLLNSSAHDYGIWWHKRSTLGVETQVIQKDLSQTHAMAMADFNGDKHPDFVVGKRFMAHNGKDPGEFEKALLRWYEFKPGKNPTWISHDIDEDSGAGIHIVIEDMNRDGLKDIVISNKKGVFVFFHYKKKKA</sequence>
<organism evidence="3 4">
    <name type="scientific">Aquirufa rosea</name>
    <dbReference type="NCBI Taxonomy" id="2509241"/>
    <lineage>
        <taxon>Bacteria</taxon>
        <taxon>Pseudomonadati</taxon>
        <taxon>Bacteroidota</taxon>
        <taxon>Cytophagia</taxon>
        <taxon>Cytophagales</taxon>
        <taxon>Flectobacillaceae</taxon>
        <taxon>Aquirufa</taxon>
    </lineage>
</organism>
<feature type="chain" id="PRO_5020919819" evidence="2">
    <location>
        <begin position="43"/>
        <end position="420"/>
    </location>
</feature>